<organism evidence="1 2">
    <name type="scientific">Eubacterium callanderi</name>
    <dbReference type="NCBI Taxonomy" id="53442"/>
    <lineage>
        <taxon>Bacteria</taxon>
        <taxon>Bacillati</taxon>
        <taxon>Bacillota</taxon>
        <taxon>Clostridia</taxon>
        <taxon>Eubacteriales</taxon>
        <taxon>Eubacteriaceae</taxon>
        <taxon>Eubacterium</taxon>
    </lineage>
</organism>
<gene>
    <name evidence="1" type="ordered locus">ELI_1521</name>
</gene>
<proteinExistence type="predicted"/>
<sequence length="30" mass="3941">MRVTAWFFRQYWTKIIQYMVLIHLYFKEDL</sequence>
<keyword evidence="2" id="KW-1185">Reference proteome</keyword>
<dbReference type="EMBL" id="CP002273">
    <property type="protein sequence ID" value="ADO36507.1"/>
    <property type="molecule type" value="Genomic_DNA"/>
</dbReference>
<dbReference type="Proteomes" id="UP000006873">
    <property type="component" value="Chromosome"/>
</dbReference>
<protein>
    <submittedName>
        <fullName evidence="1">Uncharacterized protein</fullName>
    </submittedName>
</protein>
<accession>E3GLY6</accession>
<evidence type="ECO:0000313" key="1">
    <source>
        <dbReference type="EMBL" id="ADO36507.1"/>
    </source>
</evidence>
<dbReference type="AlphaFoldDB" id="E3GLY6"/>
<reference evidence="1 2" key="2">
    <citation type="journal article" date="2011" name="J. Bacteriol.">
        <title>Complete genome sequence of a carbon monoxide-utilizing acetogen, Eubacterium limosum KIST612.</title>
        <authorList>
            <person name="Roh H."/>
            <person name="Ko H.J."/>
            <person name="Kim D."/>
            <person name="Choi D.G."/>
            <person name="Park S."/>
            <person name="Kim S."/>
            <person name="Chang I.S."/>
            <person name="Choi I.G."/>
        </authorList>
    </citation>
    <scope>NUCLEOTIDE SEQUENCE [LARGE SCALE GENOMIC DNA]</scope>
    <source>
        <strain evidence="1 2">KIST612</strain>
    </source>
</reference>
<evidence type="ECO:0000313" key="2">
    <source>
        <dbReference type="Proteomes" id="UP000006873"/>
    </source>
</evidence>
<reference key="1">
    <citation type="submission" date="2010-09" db="EMBL/GenBank/DDBJ databases">
        <authorList>
            <person name="Roh H."/>
            <person name="Ko H.-J."/>
            <person name="Kim D."/>
            <person name="Choi D.G."/>
            <person name="Park S."/>
            <person name="Kim S."/>
            <person name="Kim K.H."/>
            <person name="Chang I.S."/>
            <person name="Choi I.-G."/>
        </authorList>
    </citation>
    <scope>NUCLEOTIDE SEQUENCE</scope>
    <source>
        <strain>KIST612</strain>
    </source>
</reference>
<dbReference type="KEGG" id="elm:ELI_1521"/>
<name>E3GLY6_9FIRM</name>
<dbReference type="HOGENOM" id="CLU_3403600_0_0_9"/>